<name>A0A5B1MBK8_9MYCO</name>
<dbReference type="EMBL" id="SSGD01000054">
    <property type="protein sequence ID" value="TXI56387.1"/>
    <property type="molecule type" value="Genomic_DNA"/>
</dbReference>
<keyword evidence="1" id="KW-0472">Membrane</keyword>
<feature type="transmembrane region" description="Helical" evidence="1">
    <location>
        <begin position="16"/>
        <end position="35"/>
    </location>
</feature>
<proteinExistence type="predicted"/>
<dbReference type="InterPro" id="IPR021309">
    <property type="entry name" value="YgaP-like_TM"/>
</dbReference>
<accession>A0A5B1MBK8</accession>
<evidence type="ECO:0000313" key="3">
    <source>
        <dbReference type="EMBL" id="TXI56387.1"/>
    </source>
</evidence>
<protein>
    <submittedName>
        <fullName evidence="3">DUF2892 domain-containing protein</fullName>
    </submittedName>
</protein>
<evidence type="ECO:0000256" key="1">
    <source>
        <dbReference type="SAM" id="Phobius"/>
    </source>
</evidence>
<dbReference type="AlphaFoldDB" id="A0A5B1MBK8"/>
<evidence type="ECO:0000313" key="4">
    <source>
        <dbReference type="Proteomes" id="UP000321797"/>
    </source>
</evidence>
<dbReference type="Proteomes" id="UP000321797">
    <property type="component" value="Unassembled WGS sequence"/>
</dbReference>
<evidence type="ECO:0000259" key="2">
    <source>
        <dbReference type="Pfam" id="PF11127"/>
    </source>
</evidence>
<gene>
    <name evidence="3" type="ORF">E6Q54_10750</name>
</gene>
<dbReference type="Gene3D" id="6.10.140.1340">
    <property type="match status" value="1"/>
</dbReference>
<sequence>MTFGIPQPAGWPLERVLHLMAGIIVLTSLTLGQLLDGRWRILTAFVGANLLLDAMVGWCPAKLLLHRLGIATTFERALRSSPKSTPACR</sequence>
<comment type="caution">
    <text evidence="3">The sequence shown here is derived from an EMBL/GenBank/DDBJ whole genome shotgun (WGS) entry which is preliminary data.</text>
</comment>
<dbReference type="Pfam" id="PF11127">
    <property type="entry name" value="YgaP-like_TM"/>
    <property type="match status" value="1"/>
</dbReference>
<keyword evidence="1" id="KW-1133">Transmembrane helix</keyword>
<keyword evidence="1" id="KW-0812">Transmembrane</keyword>
<reference evidence="3 4" key="1">
    <citation type="submission" date="2018-09" db="EMBL/GenBank/DDBJ databases">
        <title>Metagenome Assembled Genomes from an Advanced Water Purification Facility.</title>
        <authorList>
            <person name="Stamps B.W."/>
            <person name="Spear J.R."/>
        </authorList>
    </citation>
    <scope>NUCLEOTIDE SEQUENCE [LARGE SCALE GENOMIC DNA]</scope>
    <source>
        <strain evidence="3">Bin_29_2</strain>
    </source>
</reference>
<feature type="domain" description="Inner membrane protein YgaP-like transmembrane" evidence="2">
    <location>
        <begin position="13"/>
        <end position="66"/>
    </location>
</feature>
<organism evidence="3 4">
    <name type="scientific">Mycolicibacter arupensis</name>
    <dbReference type="NCBI Taxonomy" id="342002"/>
    <lineage>
        <taxon>Bacteria</taxon>
        <taxon>Bacillati</taxon>
        <taxon>Actinomycetota</taxon>
        <taxon>Actinomycetes</taxon>
        <taxon>Mycobacteriales</taxon>
        <taxon>Mycobacteriaceae</taxon>
        <taxon>Mycolicibacter</taxon>
    </lineage>
</organism>